<accession>A0A974HZ48</accession>
<gene>
    <name evidence="2" type="ORF">XELAEV_18012906mg</name>
</gene>
<sequence length="131" mass="14690">MQPEENDNPERSGEASTRDLNSGLHGQTTIILAAAPHSLFLMIVATECPLKAITIMGYSLQKHFPSPCKKRKREGMIGRGHMCNMCLMCAVFVHLKSEEGRKHKNRERDGREPSGSRGDQESHDGHDHREV</sequence>
<feature type="region of interest" description="Disordered" evidence="1">
    <location>
        <begin position="98"/>
        <end position="131"/>
    </location>
</feature>
<feature type="compositionally biased region" description="Basic and acidic residues" evidence="1">
    <location>
        <begin position="8"/>
        <end position="17"/>
    </location>
</feature>
<protein>
    <submittedName>
        <fullName evidence="2">Uncharacterized protein</fullName>
    </submittedName>
</protein>
<evidence type="ECO:0000313" key="3">
    <source>
        <dbReference type="Proteomes" id="UP000694892"/>
    </source>
</evidence>
<evidence type="ECO:0000313" key="2">
    <source>
        <dbReference type="EMBL" id="OCT95221.1"/>
    </source>
</evidence>
<feature type="region of interest" description="Disordered" evidence="1">
    <location>
        <begin position="1"/>
        <end position="22"/>
    </location>
</feature>
<reference evidence="3" key="1">
    <citation type="journal article" date="2016" name="Nature">
        <title>Genome evolution in the allotetraploid frog Xenopus laevis.</title>
        <authorList>
            <person name="Session A.M."/>
            <person name="Uno Y."/>
            <person name="Kwon T."/>
            <person name="Chapman J.A."/>
            <person name="Toyoda A."/>
            <person name="Takahashi S."/>
            <person name="Fukui A."/>
            <person name="Hikosaka A."/>
            <person name="Suzuki A."/>
            <person name="Kondo M."/>
            <person name="van Heeringen S.J."/>
            <person name="Quigley I."/>
            <person name="Heinz S."/>
            <person name="Ogino H."/>
            <person name="Ochi H."/>
            <person name="Hellsten U."/>
            <person name="Lyons J.B."/>
            <person name="Simakov O."/>
            <person name="Putnam N."/>
            <person name="Stites J."/>
            <person name="Kuroki Y."/>
            <person name="Tanaka T."/>
            <person name="Michiue T."/>
            <person name="Watanabe M."/>
            <person name="Bogdanovic O."/>
            <person name="Lister R."/>
            <person name="Georgiou G."/>
            <person name="Paranjpe S.S."/>
            <person name="van Kruijsbergen I."/>
            <person name="Shu S."/>
            <person name="Carlson J."/>
            <person name="Kinoshita T."/>
            <person name="Ohta Y."/>
            <person name="Mawaribuchi S."/>
            <person name="Jenkins J."/>
            <person name="Grimwood J."/>
            <person name="Schmutz J."/>
            <person name="Mitros T."/>
            <person name="Mozaffari S.V."/>
            <person name="Suzuki Y."/>
            <person name="Haramoto Y."/>
            <person name="Yamamoto T.S."/>
            <person name="Takagi C."/>
            <person name="Heald R."/>
            <person name="Miller K."/>
            <person name="Haudenschild C."/>
            <person name="Kitzman J."/>
            <person name="Nakayama T."/>
            <person name="Izutsu Y."/>
            <person name="Robert J."/>
            <person name="Fortriede J."/>
            <person name="Burns K."/>
            <person name="Lotay V."/>
            <person name="Karimi K."/>
            <person name="Yasuoka Y."/>
            <person name="Dichmann D.S."/>
            <person name="Flajnik M.F."/>
            <person name="Houston D.W."/>
            <person name="Shendure J."/>
            <person name="DuPasquier L."/>
            <person name="Vize P.D."/>
            <person name="Zorn A.M."/>
            <person name="Ito M."/>
            <person name="Marcotte E.M."/>
            <person name="Wallingford J.B."/>
            <person name="Ito Y."/>
            <person name="Asashima M."/>
            <person name="Ueno N."/>
            <person name="Matsuda Y."/>
            <person name="Veenstra G.J."/>
            <person name="Fujiyama A."/>
            <person name="Harland R.M."/>
            <person name="Taira M."/>
            <person name="Rokhsar D.S."/>
        </authorList>
    </citation>
    <scope>NUCLEOTIDE SEQUENCE [LARGE SCALE GENOMIC DNA]</scope>
    <source>
        <strain evidence="3">J</strain>
    </source>
</reference>
<organism evidence="2 3">
    <name type="scientific">Xenopus laevis</name>
    <name type="common">African clawed frog</name>
    <dbReference type="NCBI Taxonomy" id="8355"/>
    <lineage>
        <taxon>Eukaryota</taxon>
        <taxon>Metazoa</taxon>
        <taxon>Chordata</taxon>
        <taxon>Craniata</taxon>
        <taxon>Vertebrata</taxon>
        <taxon>Euteleostomi</taxon>
        <taxon>Amphibia</taxon>
        <taxon>Batrachia</taxon>
        <taxon>Anura</taxon>
        <taxon>Pipoidea</taxon>
        <taxon>Pipidae</taxon>
        <taxon>Xenopodinae</taxon>
        <taxon>Xenopus</taxon>
        <taxon>Xenopus</taxon>
    </lineage>
</organism>
<dbReference type="EMBL" id="CM004468">
    <property type="protein sequence ID" value="OCT95221.1"/>
    <property type="molecule type" value="Genomic_DNA"/>
</dbReference>
<dbReference type="Proteomes" id="UP000694892">
    <property type="component" value="Chromosome 2L"/>
</dbReference>
<dbReference type="AlphaFoldDB" id="A0A974HZ48"/>
<name>A0A974HZ48_XENLA</name>
<evidence type="ECO:0000256" key="1">
    <source>
        <dbReference type="SAM" id="MobiDB-lite"/>
    </source>
</evidence>
<proteinExistence type="predicted"/>